<keyword evidence="3" id="KW-1185">Reference proteome</keyword>
<sequence length="165" mass="19593">MKFMKIVMICLMIIGLTACNKNINEKPDKKDKDQEEVTEYKRDSTPGEIIYITLEEMESKLKKKESFPIIFSTTYCLYCRDFHSVFDEYIKTHHVVMYEVILDNEDRSEQENLAIIKKYFPEFTTTPGVFYAEKGKEKNYLNFSVSGMNETVIDEWVQKYKLDKK</sequence>
<gene>
    <name evidence="2" type="ORF">SAMN04489758_10228</name>
</gene>
<dbReference type="AlphaFoldDB" id="A0A1I0C2Q5"/>
<proteinExistence type="predicted"/>
<organism evidence="2 3">
    <name type="scientific">Thomasclavelia cocleata</name>
    <dbReference type="NCBI Taxonomy" id="69824"/>
    <lineage>
        <taxon>Bacteria</taxon>
        <taxon>Bacillati</taxon>
        <taxon>Bacillota</taxon>
        <taxon>Erysipelotrichia</taxon>
        <taxon>Erysipelotrichales</taxon>
        <taxon>Coprobacillaceae</taxon>
        <taxon>Thomasclavelia</taxon>
    </lineage>
</organism>
<keyword evidence="1" id="KW-0732">Signal</keyword>
<reference evidence="3" key="1">
    <citation type="submission" date="2016-10" db="EMBL/GenBank/DDBJ databases">
        <authorList>
            <person name="Varghese N."/>
            <person name="Submissions S."/>
        </authorList>
    </citation>
    <scope>NUCLEOTIDE SEQUENCE [LARGE SCALE GENOMIC DNA]</scope>
    <source>
        <strain evidence="3">DSM 1551</strain>
    </source>
</reference>
<protein>
    <recommendedName>
        <fullName evidence="4">Thioredoxin</fullName>
    </recommendedName>
</protein>
<name>A0A1I0C2Q5_9FIRM</name>
<evidence type="ECO:0008006" key="4">
    <source>
        <dbReference type="Google" id="ProtNLM"/>
    </source>
</evidence>
<evidence type="ECO:0000256" key="1">
    <source>
        <dbReference type="SAM" id="SignalP"/>
    </source>
</evidence>
<dbReference type="InterPro" id="IPR036249">
    <property type="entry name" value="Thioredoxin-like_sf"/>
</dbReference>
<dbReference type="OrthoDB" id="1654954at2"/>
<dbReference type="Pfam" id="PF20207">
    <property type="entry name" value="DUF6568"/>
    <property type="match status" value="1"/>
</dbReference>
<dbReference type="PROSITE" id="PS51257">
    <property type="entry name" value="PROKAR_LIPOPROTEIN"/>
    <property type="match status" value="1"/>
</dbReference>
<evidence type="ECO:0000313" key="2">
    <source>
        <dbReference type="EMBL" id="SET13150.1"/>
    </source>
</evidence>
<dbReference type="Gene3D" id="3.40.30.10">
    <property type="entry name" value="Glutaredoxin"/>
    <property type="match status" value="1"/>
</dbReference>
<accession>A0A1I0C2Q5</accession>
<dbReference type="Proteomes" id="UP000198558">
    <property type="component" value="Unassembled WGS sequence"/>
</dbReference>
<evidence type="ECO:0000313" key="3">
    <source>
        <dbReference type="Proteomes" id="UP000198558"/>
    </source>
</evidence>
<dbReference type="EMBL" id="FOIN01000002">
    <property type="protein sequence ID" value="SET13150.1"/>
    <property type="molecule type" value="Genomic_DNA"/>
</dbReference>
<feature type="signal peptide" evidence="1">
    <location>
        <begin position="1"/>
        <end position="20"/>
    </location>
</feature>
<dbReference type="SUPFAM" id="SSF52833">
    <property type="entry name" value="Thioredoxin-like"/>
    <property type="match status" value="1"/>
</dbReference>
<dbReference type="RefSeq" id="WP_092351776.1">
    <property type="nucleotide sequence ID" value="NZ_CAOKXG010000003.1"/>
</dbReference>
<dbReference type="InterPro" id="IPR046698">
    <property type="entry name" value="PedC-like"/>
</dbReference>
<feature type="chain" id="PRO_5039002732" description="Thioredoxin" evidence="1">
    <location>
        <begin position="21"/>
        <end position="165"/>
    </location>
</feature>
<dbReference type="GeneID" id="78287335"/>